<keyword evidence="1" id="KW-0450">Lipoyl</keyword>
<dbReference type="Gene3D" id="2.40.50.100">
    <property type="match status" value="1"/>
</dbReference>
<dbReference type="GO" id="GO:0019464">
    <property type="term" value="P:glycine decarboxylation via glycine cleavage system"/>
    <property type="evidence" value="ECO:0007669"/>
    <property type="project" value="InterPro"/>
</dbReference>
<evidence type="ECO:0000313" key="3">
    <source>
        <dbReference type="Proteomes" id="UP000603434"/>
    </source>
</evidence>
<evidence type="ECO:0000256" key="1">
    <source>
        <dbReference type="ARBA" id="ARBA00022823"/>
    </source>
</evidence>
<dbReference type="Proteomes" id="UP000603434">
    <property type="component" value="Unassembled WGS sequence"/>
</dbReference>
<comment type="caution">
    <text evidence="2">The sequence shown here is derived from an EMBL/GenBank/DDBJ whole genome shotgun (WGS) entry which is preliminary data.</text>
</comment>
<dbReference type="PANTHER" id="PTHR11715">
    <property type="entry name" value="GLYCINE CLEAVAGE SYSTEM H PROTEIN"/>
    <property type="match status" value="1"/>
</dbReference>
<dbReference type="EMBL" id="JACNJH010000116">
    <property type="protein sequence ID" value="MBC8360972.1"/>
    <property type="molecule type" value="Genomic_DNA"/>
</dbReference>
<dbReference type="SUPFAM" id="SSF51230">
    <property type="entry name" value="Single hybrid motif"/>
    <property type="match status" value="1"/>
</dbReference>
<proteinExistence type="predicted"/>
<dbReference type="InterPro" id="IPR033753">
    <property type="entry name" value="GCV_H/Fam206"/>
</dbReference>
<dbReference type="GO" id="GO:0009249">
    <property type="term" value="P:protein lipoylation"/>
    <property type="evidence" value="ECO:0007669"/>
    <property type="project" value="TreeGrafter"/>
</dbReference>
<reference evidence="2 3" key="1">
    <citation type="submission" date="2020-08" db="EMBL/GenBank/DDBJ databases">
        <title>Bridging the membrane lipid divide: bacteria of the FCB group superphylum have the potential to synthesize archaeal ether lipids.</title>
        <authorList>
            <person name="Villanueva L."/>
            <person name="Von Meijenfeldt F.A.B."/>
            <person name="Westbye A.B."/>
            <person name="Yadav S."/>
            <person name="Hopmans E.C."/>
            <person name="Dutilh B.E."/>
            <person name="Sinninghe Damste J.S."/>
        </authorList>
    </citation>
    <scope>NUCLEOTIDE SEQUENCE [LARGE SCALE GENOMIC DNA]</scope>
    <source>
        <strain evidence="2">NIOZ-UU30</strain>
    </source>
</reference>
<dbReference type="GO" id="GO:0005960">
    <property type="term" value="C:glycine cleavage complex"/>
    <property type="evidence" value="ECO:0007669"/>
    <property type="project" value="InterPro"/>
</dbReference>
<dbReference type="InterPro" id="IPR002930">
    <property type="entry name" value="GCV_H"/>
</dbReference>
<dbReference type="GO" id="GO:0005737">
    <property type="term" value="C:cytoplasm"/>
    <property type="evidence" value="ECO:0007669"/>
    <property type="project" value="TreeGrafter"/>
</dbReference>
<organism evidence="2 3">
    <name type="scientific">Candidatus Desulfatibia profunda</name>
    <dbReference type="NCBI Taxonomy" id="2841695"/>
    <lineage>
        <taxon>Bacteria</taxon>
        <taxon>Pseudomonadati</taxon>
        <taxon>Thermodesulfobacteriota</taxon>
        <taxon>Desulfobacteria</taxon>
        <taxon>Desulfobacterales</taxon>
        <taxon>Desulfobacterales incertae sedis</taxon>
        <taxon>Candidatus Desulfatibia</taxon>
    </lineage>
</organism>
<dbReference type="PANTHER" id="PTHR11715:SF3">
    <property type="entry name" value="GLYCINE CLEAVAGE SYSTEM H PROTEIN-RELATED"/>
    <property type="match status" value="1"/>
</dbReference>
<dbReference type="Pfam" id="PF01597">
    <property type="entry name" value="GCV_H"/>
    <property type="match status" value="1"/>
</dbReference>
<gene>
    <name evidence="2" type="ORF">H8E23_06215</name>
</gene>
<name>A0A8J6NRS3_9BACT</name>
<dbReference type="CDD" id="cd06848">
    <property type="entry name" value="GCS_H"/>
    <property type="match status" value="1"/>
</dbReference>
<dbReference type="AlphaFoldDB" id="A0A8J6NRS3"/>
<protein>
    <submittedName>
        <fullName evidence="2">Glycine cleavage system protein H</fullName>
    </submittedName>
</protein>
<accession>A0A8J6NRS3</accession>
<evidence type="ECO:0000313" key="2">
    <source>
        <dbReference type="EMBL" id="MBC8360972.1"/>
    </source>
</evidence>
<sequence length="258" mass="29625">MKNNVIEFKKKKADGKKNGFHQKKLIGIDLPFDYEEVVSITGSEYVRNLFRDGRTVLPYEELRRNVAGFLLKAIEKPKYMNISGFQVADYYYHSGHSWVHLEHDGRVRIGIDDFISKVFGPADTINLPPVGAFLKQGEVGWVLTRNGHKAPMQSPVSGTVFAVNDKVRKQPEIAQGDPYEEGWLFLIDPADLKLNLKGLYFGKECFEWMEKENRNLLEFLGAEYERLAATGGGLIDDIYGHFPEMDWDRMVRTFLRTK</sequence>
<dbReference type="InterPro" id="IPR011053">
    <property type="entry name" value="Single_hybrid_motif"/>
</dbReference>